<dbReference type="PANTHER" id="PTHR22911">
    <property type="entry name" value="ACYL-MALONYL CONDENSING ENZYME-RELATED"/>
    <property type="match status" value="1"/>
</dbReference>
<reference evidence="3 4" key="1">
    <citation type="submission" date="2012-09" db="EMBL/GenBank/DDBJ databases">
        <title>Genome Sequence of alkane-degrading Bacterium Alcanivorax venustensis ISO4.</title>
        <authorList>
            <person name="Lai Q."/>
            <person name="Shao Z."/>
        </authorList>
    </citation>
    <scope>NUCLEOTIDE SEQUENCE [LARGE SCALE GENOMIC DNA]</scope>
    <source>
        <strain evidence="3 4">ISO4</strain>
    </source>
</reference>
<feature type="domain" description="EamA" evidence="2">
    <location>
        <begin position="11"/>
        <end position="144"/>
    </location>
</feature>
<feature type="transmembrane region" description="Helical" evidence="1">
    <location>
        <begin position="188"/>
        <end position="212"/>
    </location>
</feature>
<evidence type="ECO:0000256" key="1">
    <source>
        <dbReference type="SAM" id="Phobius"/>
    </source>
</evidence>
<name>A0ABS0AG99_9GAMM</name>
<dbReference type="InterPro" id="IPR000620">
    <property type="entry name" value="EamA_dom"/>
</dbReference>
<proteinExistence type="predicted"/>
<feature type="transmembrane region" description="Helical" evidence="1">
    <location>
        <begin position="39"/>
        <end position="60"/>
    </location>
</feature>
<keyword evidence="1" id="KW-1133">Transmembrane helix</keyword>
<dbReference type="Pfam" id="PF00892">
    <property type="entry name" value="EamA"/>
    <property type="match status" value="2"/>
</dbReference>
<keyword evidence="4" id="KW-1185">Reference proteome</keyword>
<feature type="transmembrane region" description="Helical" evidence="1">
    <location>
        <begin position="72"/>
        <end position="92"/>
    </location>
</feature>
<evidence type="ECO:0000259" key="2">
    <source>
        <dbReference type="Pfam" id="PF00892"/>
    </source>
</evidence>
<keyword evidence="1" id="KW-0812">Transmembrane</keyword>
<feature type="transmembrane region" description="Helical" evidence="1">
    <location>
        <begin position="154"/>
        <end position="176"/>
    </location>
</feature>
<dbReference type="InterPro" id="IPR037185">
    <property type="entry name" value="EmrE-like"/>
</dbReference>
<accession>A0ABS0AG99</accession>
<dbReference type="EMBL" id="ARXR01000012">
    <property type="protein sequence ID" value="MBF5053177.1"/>
    <property type="molecule type" value="Genomic_DNA"/>
</dbReference>
<dbReference type="RefSeq" id="WP_194855978.1">
    <property type="nucleotide sequence ID" value="NZ_ARXR01000012.1"/>
</dbReference>
<feature type="transmembrane region" description="Helical" evidence="1">
    <location>
        <begin position="130"/>
        <end position="148"/>
    </location>
</feature>
<feature type="transmembrane region" description="Helical" evidence="1">
    <location>
        <begin position="247"/>
        <end position="268"/>
    </location>
</feature>
<sequence>MRSGQTVPGVGLVLVALAALCWGVSGGIAGILIEQGWDASVVSFYRAAVGLVLVGVYLAIRPGGSGIRHPRLWLWAVLAGLGVAGNFSFYFLSIAEGGVAVAATLMYSAPVFVYLVAFGFKLERPTPVKGLAIALVMLGIVLLTRLYNVDVGKVTAAGIGFGLLAGVSYSVFIYGFKYAAGHGSPQAVLTIALGCAGVILLGASDTTQAVAVLNAPQWWLFALLGVLGAGLSFAFYVVGLKRTAPTLAVIVAMVEPVTASLFGVLVLGETLAPLQILGLVLILVTVTGLSLYSNRRR</sequence>
<dbReference type="SUPFAM" id="SSF103481">
    <property type="entry name" value="Multidrug resistance efflux transporter EmrE"/>
    <property type="match status" value="2"/>
</dbReference>
<feature type="domain" description="EamA" evidence="2">
    <location>
        <begin position="158"/>
        <end position="290"/>
    </location>
</feature>
<gene>
    <name evidence="3" type="ORF">ISO4_01779</name>
</gene>
<organism evidence="3 4">
    <name type="scientific">Alloalcanivorax venustensis ISO4</name>
    <dbReference type="NCBI Taxonomy" id="1177184"/>
    <lineage>
        <taxon>Bacteria</taxon>
        <taxon>Pseudomonadati</taxon>
        <taxon>Pseudomonadota</taxon>
        <taxon>Gammaproteobacteria</taxon>
        <taxon>Oceanospirillales</taxon>
        <taxon>Alcanivoracaceae</taxon>
        <taxon>Alloalcanivorax</taxon>
    </lineage>
</organism>
<dbReference type="PANTHER" id="PTHR22911:SF79">
    <property type="entry name" value="MOBA-LIKE NTP TRANSFERASE DOMAIN-CONTAINING PROTEIN"/>
    <property type="match status" value="1"/>
</dbReference>
<keyword evidence="1" id="KW-0472">Membrane</keyword>
<comment type="caution">
    <text evidence="3">The sequence shown here is derived from an EMBL/GenBank/DDBJ whole genome shotgun (WGS) entry which is preliminary data.</text>
</comment>
<feature type="transmembrane region" description="Helical" evidence="1">
    <location>
        <begin position="98"/>
        <end position="118"/>
    </location>
</feature>
<dbReference type="Proteomes" id="UP000644441">
    <property type="component" value="Unassembled WGS sequence"/>
</dbReference>
<dbReference type="Gene3D" id="1.10.3730.20">
    <property type="match status" value="2"/>
</dbReference>
<feature type="transmembrane region" description="Helical" evidence="1">
    <location>
        <begin position="218"/>
        <end position="240"/>
    </location>
</feature>
<feature type="transmembrane region" description="Helical" evidence="1">
    <location>
        <begin position="274"/>
        <end position="292"/>
    </location>
</feature>
<protein>
    <recommendedName>
        <fullName evidence="2">EamA domain-containing protein</fullName>
    </recommendedName>
</protein>
<evidence type="ECO:0000313" key="4">
    <source>
        <dbReference type="Proteomes" id="UP000644441"/>
    </source>
</evidence>
<feature type="transmembrane region" description="Helical" evidence="1">
    <location>
        <begin position="12"/>
        <end position="33"/>
    </location>
</feature>
<evidence type="ECO:0000313" key="3">
    <source>
        <dbReference type="EMBL" id="MBF5053177.1"/>
    </source>
</evidence>